<dbReference type="Proteomes" id="UP001167796">
    <property type="component" value="Unassembled WGS sequence"/>
</dbReference>
<sequence length="182" mass="20273">MRLANQLYFFLTPNELVSVIQSFESNYTVSYYEAGMFPSPDNPMIPSLLEVKSLGYLTIGDWNHSPDYLLAAPSDEIIVRKITLRKGGYSYSVDQYENPAMAVFKPSGLLTPGILIAGSLQIGTRSSYSGLLFQGLTKIIKKHTRRIGTFYVGSDAEEKLKLGWRLVTSASSPKEYDLALED</sequence>
<gene>
    <name evidence="1" type="ORF">Q5H92_07715</name>
</gene>
<accession>A0ABT9A8R5</accession>
<comment type="caution">
    <text evidence="1">The sequence shown here is derived from an EMBL/GenBank/DDBJ whole genome shotgun (WGS) entry which is preliminary data.</text>
</comment>
<reference evidence="1" key="1">
    <citation type="submission" date="2023-07" db="EMBL/GenBank/DDBJ databases">
        <authorList>
            <person name="Kim M.K."/>
        </authorList>
    </citation>
    <scope>NUCLEOTIDE SEQUENCE</scope>
    <source>
        <strain evidence="1">M29</strain>
    </source>
</reference>
<evidence type="ECO:0000313" key="2">
    <source>
        <dbReference type="Proteomes" id="UP001167796"/>
    </source>
</evidence>
<name>A0ABT9A8R5_9BACT</name>
<dbReference type="RefSeq" id="WP_305010926.1">
    <property type="nucleotide sequence ID" value="NZ_JAUQSX010000003.1"/>
</dbReference>
<evidence type="ECO:0000313" key="1">
    <source>
        <dbReference type="EMBL" id="MDO7846237.1"/>
    </source>
</evidence>
<dbReference type="EMBL" id="JAUQSX010000003">
    <property type="protein sequence ID" value="MDO7846237.1"/>
    <property type="molecule type" value="Genomic_DNA"/>
</dbReference>
<organism evidence="1 2">
    <name type="scientific">Hymenobacter mellowenesis</name>
    <dbReference type="NCBI Taxonomy" id="3063995"/>
    <lineage>
        <taxon>Bacteria</taxon>
        <taxon>Pseudomonadati</taxon>
        <taxon>Bacteroidota</taxon>
        <taxon>Cytophagia</taxon>
        <taxon>Cytophagales</taxon>
        <taxon>Hymenobacteraceae</taxon>
        <taxon>Hymenobacter</taxon>
    </lineage>
</organism>
<proteinExistence type="predicted"/>
<keyword evidence="2" id="KW-1185">Reference proteome</keyword>
<protein>
    <submittedName>
        <fullName evidence="1">Uncharacterized protein</fullName>
    </submittedName>
</protein>